<evidence type="ECO:0000256" key="1">
    <source>
        <dbReference type="ARBA" id="ARBA00010690"/>
    </source>
</evidence>
<dbReference type="Proteomes" id="UP001138751">
    <property type="component" value="Unassembled WGS sequence"/>
</dbReference>
<keyword evidence="4" id="KW-0966">Cell projection</keyword>
<keyword evidence="3" id="KW-0812">Transmembrane</keyword>
<dbReference type="GO" id="GO:0009306">
    <property type="term" value="P:protein secretion"/>
    <property type="evidence" value="ECO:0007669"/>
    <property type="project" value="InterPro"/>
</dbReference>
<organism evidence="4 5">
    <name type="scientific">Neoroseomonas soli</name>
    <dbReference type="NCBI Taxonomy" id="1081025"/>
    <lineage>
        <taxon>Bacteria</taxon>
        <taxon>Pseudomonadati</taxon>
        <taxon>Pseudomonadota</taxon>
        <taxon>Alphaproteobacteria</taxon>
        <taxon>Acetobacterales</taxon>
        <taxon>Acetobacteraceae</taxon>
        <taxon>Neoroseomonas</taxon>
    </lineage>
</organism>
<dbReference type="PANTHER" id="PTHR30531:SF12">
    <property type="entry name" value="FLAGELLAR BIOSYNTHETIC PROTEIN FLHB"/>
    <property type="match status" value="1"/>
</dbReference>
<dbReference type="Gene3D" id="3.40.1690.10">
    <property type="entry name" value="secretion proteins EscU"/>
    <property type="match status" value="1"/>
</dbReference>
<dbReference type="RefSeq" id="WP_211862196.1">
    <property type="nucleotide sequence ID" value="NZ_JAAEDM010000026.1"/>
</dbReference>
<dbReference type="EMBL" id="JAAEDM010000026">
    <property type="protein sequence ID" value="MBR0671821.1"/>
    <property type="molecule type" value="Genomic_DNA"/>
</dbReference>
<evidence type="ECO:0000256" key="3">
    <source>
        <dbReference type="SAM" id="Phobius"/>
    </source>
</evidence>
<accession>A0A9X9WXE2</accession>
<dbReference type="InterPro" id="IPR029025">
    <property type="entry name" value="T3SS_substrate_exporter_C"/>
</dbReference>
<dbReference type="Pfam" id="PF01312">
    <property type="entry name" value="Bac_export_2"/>
    <property type="match status" value="1"/>
</dbReference>
<reference evidence="4" key="2">
    <citation type="journal article" date="2021" name="Syst. Appl. Microbiol.">
        <title>Roseomonas hellenica sp. nov., isolated from roots of wild-growing Alkanna tinctoria.</title>
        <authorList>
            <person name="Rat A."/>
            <person name="Naranjo H.D."/>
            <person name="Lebbe L."/>
            <person name="Cnockaert M."/>
            <person name="Krigas N."/>
            <person name="Grigoriadou K."/>
            <person name="Maloupa E."/>
            <person name="Willems A."/>
        </authorList>
    </citation>
    <scope>NUCLEOTIDE SEQUENCE</scope>
    <source>
        <strain evidence="4">LMG 31231</strain>
    </source>
</reference>
<dbReference type="PRINTS" id="PR00950">
    <property type="entry name" value="TYPE3IMSPROT"/>
</dbReference>
<evidence type="ECO:0000313" key="5">
    <source>
        <dbReference type="Proteomes" id="UP001138751"/>
    </source>
</evidence>
<dbReference type="SUPFAM" id="SSF160544">
    <property type="entry name" value="EscU C-terminal domain-like"/>
    <property type="match status" value="1"/>
</dbReference>
<keyword evidence="5" id="KW-1185">Reference proteome</keyword>
<keyword evidence="4" id="KW-0282">Flagellum</keyword>
<dbReference type="InterPro" id="IPR006135">
    <property type="entry name" value="T3SS_substrate_exporter"/>
</dbReference>
<dbReference type="AlphaFoldDB" id="A0A9X9WXE2"/>
<sequence>MAEQGRDAEDRTEAATPRRLEKAREEGQVALSREMVSFGALGGGVLGMMIALPPMGAGMLRGMRAVLERAHEVTPAAAAVELGRLGLLAVLPVAGLAAAGAVAATMLQTQGLVSAKGLKPQVSRINPMSALKRILGPEGAIEFLRTLLKLGLVGAALWWALGDPSGLQALLHLPAAALLERGGWVALDLALPALVAFAAIAALDWLWVRWRHLQRLRMSRQDIKEEMRESDGDPQVKGRLRQLRQQRARGRMMAAVPKAAVVITNPTHYAVALAYEQGGSAAPRVVAKGADAMAARIREAAAEAGVPIVSNPPLARALYRLDLEAEIAPEHYQAAAEIIAYVWRLGGRGQAG</sequence>
<evidence type="ECO:0000313" key="4">
    <source>
        <dbReference type="EMBL" id="MBR0671821.1"/>
    </source>
</evidence>
<dbReference type="GO" id="GO:0005886">
    <property type="term" value="C:plasma membrane"/>
    <property type="evidence" value="ECO:0007669"/>
    <property type="project" value="TreeGrafter"/>
</dbReference>
<keyword evidence="3" id="KW-1133">Transmembrane helix</keyword>
<feature type="region of interest" description="Disordered" evidence="2">
    <location>
        <begin position="1"/>
        <end position="26"/>
    </location>
</feature>
<comment type="similarity">
    <text evidence="1">Belongs to the type III secretion exporter family.</text>
</comment>
<name>A0A9X9WXE2_9PROT</name>
<keyword evidence="4" id="KW-0969">Cilium</keyword>
<evidence type="ECO:0000256" key="2">
    <source>
        <dbReference type="SAM" id="MobiDB-lite"/>
    </source>
</evidence>
<comment type="caution">
    <text evidence="4">The sequence shown here is derived from an EMBL/GenBank/DDBJ whole genome shotgun (WGS) entry which is preliminary data.</text>
</comment>
<protein>
    <submittedName>
        <fullName evidence="4">Flagellar biosynthesis protein FlhB</fullName>
    </submittedName>
</protein>
<proteinExistence type="inferred from homology"/>
<feature type="transmembrane region" description="Helical" evidence="3">
    <location>
        <begin position="189"/>
        <end position="208"/>
    </location>
</feature>
<feature type="transmembrane region" description="Helical" evidence="3">
    <location>
        <begin position="38"/>
        <end position="60"/>
    </location>
</feature>
<keyword evidence="3" id="KW-0472">Membrane</keyword>
<dbReference type="PANTHER" id="PTHR30531">
    <property type="entry name" value="FLAGELLAR BIOSYNTHETIC PROTEIN FLHB"/>
    <property type="match status" value="1"/>
</dbReference>
<reference evidence="4" key="1">
    <citation type="submission" date="2020-01" db="EMBL/GenBank/DDBJ databases">
        <authorList>
            <person name="Rat A."/>
        </authorList>
    </citation>
    <scope>NUCLEOTIDE SEQUENCE</scope>
    <source>
        <strain evidence="4">LMG 31231</strain>
    </source>
</reference>
<gene>
    <name evidence="4" type="ORF">GXW76_11625</name>
</gene>